<dbReference type="PANTHER" id="PTHR14015">
    <property type="entry name" value="OPIOID GROWTH FACTOR RECEPTOR OGFR ZETA-TYPE OPIOID RECEPTOR"/>
    <property type="match status" value="1"/>
</dbReference>
<name>A0A4Y9Z7T5_9APHY</name>
<dbReference type="EMBL" id="SEKV01000003">
    <property type="protein sequence ID" value="TFY69923.1"/>
    <property type="molecule type" value="Genomic_DNA"/>
</dbReference>
<protein>
    <recommendedName>
        <fullName evidence="2">Opioid growth factor receptor (OGFr) conserved domain-containing protein</fullName>
    </recommendedName>
</protein>
<evidence type="ECO:0000313" key="3">
    <source>
        <dbReference type="EMBL" id="TFY69923.1"/>
    </source>
</evidence>
<dbReference type="AlphaFoldDB" id="A0A4Y9Z7T5"/>
<feature type="domain" description="Opioid growth factor receptor (OGFr) conserved" evidence="2">
    <location>
        <begin position="26"/>
        <end position="72"/>
    </location>
</feature>
<feature type="domain" description="Opioid growth factor receptor (OGFr) conserved" evidence="2">
    <location>
        <begin position="88"/>
        <end position="232"/>
    </location>
</feature>
<dbReference type="GO" id="GO:0140625">
    <property type="term" value="F:opioid growth factor receptor activity"/>
    <property type="evidence" value="ECO:0007669"/>
    <property type="project" value="InterPro"/>
</dbReference>
<accession>A0A4Y9Z7T5</accession>
<comment type="caution">
    <text evidence="3">The sequence shown here is derived from an EMBL/GenBank/DDBJ whole genome shotgun (WGS) entry which is preliminary data.</text>
</comment>
<gene>
    <name evidence="3" type="ORF">EVJ58_g125</name>
</gene>
<evidence type="ECO:0000259" key="2">
    <source>
        <dbReference type="Pfam" id="PF04664"/>
    </source>
</evidence>
<reference evidence="3 4" key="1">
    <citation type="submission" date="2019-01" db="EMBL/GenBank/DDBJ databases">
        <title>Genome sequencing of the rare red list fungi Fomitopsis rosea.</title>
        <authorList>
            <person name="Buettner E."/>
            <person name="Kellner H."/>
        </authorList>
    </citation>
    <scope>NUCLEOTIDE SEQUENCE [LARGE SCALE GENOMIC DNA]</scope>
    <source>
        <strain evidence="3 4">DSM 105464</strain>
    </source>
</reference>
<proteinExistence type="inferred from homology"/>
<dbReference type="GO" id="GO:0016020">
    <property type="term" value="C:membrane"/>
    <property type="evidence" value="ECO:0007669"/>
    <property type="project" value="InterPro"/>
</dbReference>
<evidence type="ECO:0000313" key="4">
    <source>
        <dbReference type="Proteomes" id="UP000298390"/>
    </source>
</evidence>
<organism evidence="3 4">
    <name type="scientific">Rhodofomes roseus</name>
    <dbReference type="NCBI Taxonomy" id="34475"/>
    <lineage>
        <taxon>Eukaryota</taxon>
        <taxon>Fungi</taxon>
        <taxon>Dikarya</taxon>
        <taxon>Basidiomycota</taxon>
        <taxon>Agaricomycotina</taxon>
        <taxon>Agaricomycetes</taxon>
        <taxon>Polyporales</taxon>
        <taxon>Rhodofomes</taxon>
    </lineage>
</organism>
<evidence type="ECO:0000256" key="1">
    <source>
        <dbReference type="ARBA" id="ARBA00010365"/>
    </source>
</evidence>
<dbReference type="Pfam" id="PF04664">
    <property type="entry name" value="OGFr_N"/>
    <property type="match status" value="2"/>
</dbReference>
<dbReference type="PANTHER" id="PTHR14015:SF2">
    <property type="entry name" value="OPIOID GROWTH FACTOR RECEPTOR (OGFR) CONSERVED DOMAIN-CONTAINING PROTEIN"/>
    <property type="match status" value="1"/>
</dbReference>
<comment type="similarity">
    <text evidence="1">Belongs to the opioid growth factor receptor family.</text>
</comment>
<sequence>MSASIPRDVREFLDDYPDNNDDPSCSDNLLFYSNKSRCQPDNLYIDDLHKQWRGDYAKLEYKHGFIQWLYVLLSRPVTDGKENGIIHSFPIPEHGMNWESQPLQRHEVEAMKADETIVERVLRSYRLMLDFYGMRLEDSETGLLARSDKNWKDRFRNLTRSSHNYLRISRILKCLSMLGLERLNAGFLLFVLAEQSEHGELNTAGIRSSMDRWWANCVRNEEERKWIGEMIRNVRERERGEFTRELYTEALRRRKETGKLAEEASAVDAEE</sequence>
<dbReference type="Proteomes" id="UP000298390">
    <property type="component" value="Unassembled WGS sequence"/>
</dbReference>
<dbReference type="InterPro" id="IPR039574">
    <property type="entry name" value="OGFr"/>
</dbReference>
<dbReference type="InterPro" id="IPR006757">
    <property type="entry name" value="OGF_rcpt"/>
</dbReference>